<reference evidence="1" key="1">
    <citation type="submission" date="2022-01" db="EMBL/GenBank/DDBJ databases">
        <authorList>
            <person name="Wang Y."/>
        </authorList>
    </citation>
    <scope>NUCLEOTIDE SEQUENCE</scope>
    <source>
        <strain evidence="1">WB101</strain>
    </source>
</reference>
<organism evidence="1 2">
    <name type="scientific">Rhodohalobacter sulfatireducens</name>
    <dbReference type="NCBI Taxonomy" id="2911366"/>
    <lineage>
        <taxon>Bacteria</taxon>
        <taxon>Pseudomonadati</taxon>
        <taxon>Balneolota</taxon>
        <taxon>Balneolia</taxon>
        <taxon>Balneolales</taxon>
        <taxon>Balneolaceae</taxon>
        <taxon>Rhodohalobacter</taxon>
    </lineage>
</organism>
<dbReference type="InterPro" id="IPR018727">
    <property type="entry name" value="DUF2267"/>
</dbReference>
<dbReference type="InterPro" id="IPR038282">
    <property type="entry name" value="DUF2267_sf"/>
</dbReference>
<dbReference type="EMBL" id="JAKLWS010000019">
    <property type="protein sequence ID" value="MCG2589680.1"/>
    <property type="molecule type" value="Genomic_DNA"/>
</dbReference>
<proteinExistence type="predicted"/>
<gene>
    <name evidence="1" type="ORF">L6773_13960</name>
</gene>
<keyword evidence="2" id="KW-1185">Reference proteome</keyword>
<sequence length="148" mass="17716">MKYSSLELEKYLHETQEYITELSEDLGHPKEQQRVMIIWRAVMRAIRDRIQMSESLDLISPLPMILKGIYTMGWKYHETPPYDYTTMEEMKSRVKTLQEQYGETEFSWNKSTEEIISIVLDSLERYFSEGQMDHIRTQLPEEVEEVLV</sequence>
<dbReference type="Pfam" id="PF10025">
    <property type="entry name" value="DUF2267"/>
    <property type="match status" value="1"/>
</dbReference>
<protein>
    <submittedName>
        <fullName evidence="1">DUF2267 domain-containing protein</fullName>
    </submittedName>
</protein>
<dbReference type="Proteomes" id="UP001165366">
    <property type="component" value="Unassembled WGS sequence"/>
</dbReference>
<evidence type="ECO:0000313" key="1">
    <source>
        <dbReference type="EMBL" id="MCG2589680.1"/>
    </source>
</evidence>
<accession>A0ABS9KFU6</accession>
<name>A0ABS9KFU6_9BACT</name>
<comment type="caution">
    <text evidence="1">The sequence shown here is derived from an EMBL/GenBank/DDBJ whole genome shotgun (WGS) entry which is preliminary data.</text>
</comment>
<dbReference type="RefSeq" id="WP_237855040.1">
    <property type="nucleotide sequence ID" value="NZ_JAKLWS010000019.1"/>
</dbReference>
<evidence type="ECO:0000313" key="2">
    <source>
        <dbReference type="Proteomes" id="UP001165366"/>
    </source>
</evidence>
<dbReference type="Gene3D" id="1.10.490.110">
    <property type="entry name" value="Uncharacterized conserved protein DUF2267"/>
    <property type="match status" value="1"/>
</dbReference>
<reference evidence="1" key="2">
    <citation type="submission" date="2024-05" db="EMBL/GenBank/DDBJ databases">
        <title>Rhodohalobacter halophilus gen. nov., sp. nov., a moderately halophilic member of the family Balneolaceae.</title>
        <authorList>
            <person name="Xia J."/>
        </authorList>
    </citation>
    <scope>NUCLEOTIDE SEQUENCE</scope>
    <source>
        <strain evidence="1">WB101</strain>
    </source>
</reference>